<proteinExistence type="predicted"/>
<reference evidence="1" key="1">
    <citation type="submission" date="2020-05" db="EMBL/GenBank/DDBJ databases">
        <authorList>
            <person name="Chiriac C."/>
            <person name="Salcher M."/>
            <person name="Ghai R."/>
            <person name="Kavagutti S V."/>
        </authorList>
    </citation>
    <scope>NUCLEOTIDE SEQUENCE</scope>
</reference>
<organism evidence="1">
    <name type="scientific">freshwater metagenome</name>
    <dbReference type="NCBI Taxonomy" id="449393"/>
    <lineage>
        <taxon>unclassified sequences</taxon>
        <taxon>metagenomes</taxon>
        <taxon>ecological metagenomes</taxon>
    </lineage>
</organism>
<dbReference type="EMBL" id="CAFAAB010000133">
    <property type="protein sequence ID" value="CAB4789872.1"/>
    <property type="molecule type" value="Genomic_DNA"/>
</dbReference>
<protein>
    <submittedName>
        <fullName evidence="1">Unannotated protein</fullName>
    </submittedName>
</protein>
<evidence type="ECO:0000313" key="1">
    <source>
        <dbReference type="EMBL" id="CAB4789872.1"/>
    </source>
</evidence>
<gene>
    <name evidence="1" type="ORF">UFOPK2958_01093</name>
</gene>
<accession>A0A6J6WZ25</accession>
<sequence>MPLVQLIVPCNASLYVTEMEQIPFRLVQGLGPLPTAIEKFDRALVYERSVPCMLTTPTMYLPLSPETRV</sequence>
<dbReference type="AlphaFoldDB" id="A0A6J6WZ25"/>
<name>A0A6J6WZ25_9ZZZZ</name>